<dbReference type="InterPro" id="IPR013325">
    <property type="entry name" value="RNA_pol_sigma_r2"/>
</dbReference>
<name>D9TQ86_THETC</name>
<keyword evidence="2" id="KW-0749">Sporulation</keyword>
<evidence type="ECO:0000259" key="8">
    <source>
        <dbReference type="PROSITE" id="PS50943"/>
    </source>
</evidence>
<dbReference type="NCBIfam" id="TIGR02937">
    <property type="entry name" value="sigma70-ECF"/>
    <property type="match status" value="1"/>
</dbReference>
<dbReference type="NCBIfam" id="TIGR02846">
    <property type="entry name" value="spore_sigmaK"/>
    <property type="match status" value="1"/>
</dbReference>
<evidence type="ECO:0000256" key="2">
    <source>
        <dbReference type="ARBA" id="ARBA00022969"/>
    </source>
</evidence>
<dbReference type="OrthoDB" id="9809557at2"/>
<dbReference type="PIRSF" id="PIRSF000770">
    <property type="entry name" value="RNA_pol_sigma-SigE/K"/>
    <property type="match status" value="1"/>
</dbReference>
<dbReference type="PROSITE" id="PS50943">
    <property type="entry name" value="HTH_CROC1"/>
    <property type="match status" value="1"/>
</dbReference>
<dbReference type="PROSITE" id="PS00716">
    <property type="entry name" value="SIGMA70_2"/>
    <property type="match status" value="1"/>
</dbReference>
<feature type="domain" description="HTH cro/C1-type" evidence="8">
    <location>
        <begin position="199"/>
        <end position="219"/>
    </location>
</feature>
<keyword evidence="6 7" id="KW-0804">Transcription</keyword>
<dbReference type="SUPFAM" id="SSF88659">
    <property type="entry name" value="Sigma3 and sigma4 domains of RNA polymerase sigma factors"/>
    <property type="match status" value="1"/>
</dbReference>
<comment type="function">
    <text evidence="7">Sigma factors are initiation factors that promote the attachment of RNA polymerase to specific initiation sites and are then released.</text>
</comment>
<keyword evidence="3 7" id="KW-0805">Transcription regulation</keyword>
<dbReference type="PANTHER" id="PTHR30376">
    <property type="entry name" value="SIGMA FACTOR RPOH HEAT SHOCK RELATED"/>
    <property type="match status" value="1"/>
</dbReference>
<dbReference type="GO" id="GO:0003677">
    <property type="term" value="F:DNA binding"/>
    <property type="evidence" value="ECO:0007669"/>
    <property type="project" value="UniProtKB-KW"/>
</dbReference>
<accession>D9TQ86</accession>
<dbReference type="InterPro" id="IPR013324">
    <property type="entry name" value="RNA_pol_sigma_r3/r4-like"/>
</dbReference>
<dbReference type="GO" id="GO:0016987">
    <property type="term" value="F:sigma factor activity"/>
    <property type="evidence" value="ECO:0007669"/>
    <property type="project" value="UniProtKB-KW"/>
</dbReference>
<dbReference type="RefSeq" id="WP_013297754.1">
    <property type="nucleotide sequence ID" value="NC_014410.1"/>
</dbReference>
<evidence type="ECO:0000313" key="9">
    <source>
        <dbReference type="EMBL" id="ADL68787.1"/>
    </source>
</evidence>
<evidence type="ECO:0000256" key="4">
    <source>
        <dbReference type="ARBA" id="ARBA00023082"/>
    </source>
</evidence>
<dbReference type="PRINTS" id="PR00046">
    <property type="entry name" value="SIGMA70FCT"/>
</dbReference>
<reference evidence="9 10" key="1">
    <citation type="submission" date="2010-08" db="EMBL/GenBank/DDBJ databases">
        <title>Complete sequence of Thermoanaerobacterium thermosaccharolyticum DSM 571.</title>
        <authorList>
            <consortium name="US DOE Joint Genome Institute"/>
            <person name="Lucas S."/>
            <person name="Copeland A."/>
            <person name="Lapidus A."/>
            <person name="Cheng J.-F."/>
            <person name="Bruce D."/>
            <person name="Goodwin L."/>
            <person name="Pitluck S."/>
            <person name="Teshima H."/>
            <person name="Detter J.C."/>
            <person name="Han C."/>
            <person name="Tapia R."/>
            <person name="Land M."/>
            <person name="Hauser L."/>
            <person name="Chang Y.-J."/>
            <person name="Jeffries C."/>
            <person name="Kyrpides N."/>
            <person name="Ivanova N."/>
            <person name="Mikhailova N."/>
            <person name="Hemme C.L."/>
            <person name="Woyke T."/>
        </authorList>
    </citation>
    <scope>NUCLEOTIDE SEQUENCE [LARGE SCALE GENOMIC DNA]</scope>
    <source>
        <strain evidence="10">ATCC 7956 / DSM 571 / NCIMB 9385 / NCA 3814 / NCTC 13789 / WDCM 00135 / 2032</strain>
    </source>
</reference>
<keyword evidence="10" id="KW-1185">Reference proteome</keyword>
<dbReference type="NCBIfam" id="NF004471">
    <property type="entry name" value="PRK05803.1"/>
    <property type="match status" value="1"/>
</dbReference>
<dbReference type="InterPro" id="IPR007627">
    <property type="entry name" value="RNA_pol_sigma70_r2"/>
</dbReference>
<dbReference type="InterPro" id="IPR007630">
    <property type="entry name" value="RNA_pol_sigma70_r4"/>
</dbReference>
<sequence>MWAALIALITSIVKDIINFGYLTNASSFPQPLTAEEEKKYFEAYKNGDEEAKNILIERNLRLVAHIVKKYSNTGKDVDDLISIGTIGLIKAISTYDASKGTHLATYAARCIENEILMSLRSEKKIKSEISLQDPIGIDKEGNAISLIDILGTETDEVSDQVELEMQIKKLYSKINSVLKNRERLIIELRYGLVNGGAKTQREIAKMLGISRSYVSRIEKKALSKLFKEMIM</sequence>
<dbReference type="STRING" id="580327.Tthe_1273"/>
<dbReference type="Gene3D" id="1.20.120.1810">
    <property type="match status" value="1"/>
</dbReference>
<dbReference type="Proteomes" id="UP000001626">
    <property type="component" value="Chromosome"/>
</dbReference>
<dbReference type="InterPro" id="IPR000943">
    <property type="entry name" value="RNA_pol_sigma70"/>
</dbReference>
<dbReference type="InterPro" id="IPR001387">
    <property type="entry name" value="Cro/C1-type_HTH"/>
</dbReference>
<gene>
    <name evidence="9" type="ordered locus">Tthe_1273</name>
</gene>
<dbReference type="GO" id="GO:0030435">
    <property type="term" value="P:sporulation resulting in formation of a cellular spore"/>
    <property type="evidence" value="ECO:0007669"/>
    <property type="project" value="UniProtKB-KW"/>
</dbReference>
<keyword evidence="4 7" id="KW-0731">Sigma factor</keyword>
<dbReference type="InterPro" id="IPR050813">
    <property type="entry name" value="Sigma-70_Factor"/>
</dbReference>
<dbReference type="CDD" id="cd06171">
    <property type="entry name" value="Sigma70_r4"/>
    <property type="match status" value="1"/>
</dbReference>
<dbReference type="Gene3D" id="1.10.10.10">
    <property type="entry name" value="Winged helix-like DNA-binding domain superfamily/Winged helix DNA-binding domain"/>
    <property type="match status" value="1"/>
</dbReference>
<dbReference type="Pfam" id="PF04542">
    <property type="entry name" value="Sigma70_r2"/>
    <property type="match status" value="1"/>
</dbReference>
<dbReference type="HOGENOM" id="CLU_014793_8_7_9"/>
<dbReference type="PANTHER" id="PTHR30376:SF3">
    <property type="entry name" value="RNA POLYMERASE SIGMA FACTOR RPOH"/>
    <property type="match status" value="1"/>
</dbReference>
<evidence type="ECO:0000256" key="3">
    <source>
        <dbReference type="ARBA" id="ARBA00023015"/>
    </source>
</evidence>
<dbReference type="KEGG" id="ttm:Tthe_1273"/>
<dbReference type="GeneID" id="93864117"/>
<keyword evidence="5 7" id="KW-0238">DNA-binding</keyword>
<evidence type="ECO:0000256" key="1">
    <source>
        <dbReference type="ARBA" id="ARBA00007788"/>
    </source>
</evidence>
<evidence type="ECO:0000313" key="10">
    <source>
        <dbReference type="Proteomes" id="UP000001626"/>
    </source>
</evidence>
<dbReference type="InterPro" id="IPR014284">
    <property type="entry name" value="RNA_pol_sigma-70_dom"/>
</dbReference>
<dbReference type="GO" id="GO:0006352">
    <property type="term" value="P:DNA-templated transcription initiation"/>
    <property type="evidence" value="ECO:0007669"/>
    <property type="project" value="InterPro"/>
</dbReference>
<dbReference type="InterPro" id="IPR014209">
    <property type="entry name" value="RNA_pol_sigma-K"/>
</dbReference>
<dbReference type="SUPFAM" id="SSF88946">
    <property type="entry name" value="Sigma2 domain of RNA polymerase sigma factors"/>
    <property type="match status" value="1"/>
</dbReference>
<protein>
    <recommendedName>
        <fullName evidence="7">RNA polymerase sigma factor</fullName>
    </recommendedName>
</protein>
<proteinExistence type="inferred from homology"/>
<evidence type="ECO:0000256" key="5">
    <source>
        <dbReference type="ARBA" id="ARBA00023125"/>
    </source>
</evidence>
<organism evidence="9 10">
    <name type="scientific">Thermoanaerobacterium thermosaccharolyticum (strain ATCC 7956 / DSM 571 / NCIMB 9385 / NCA 3814 / NCTC 13789 / WDCM 00135 / 2032)</name>
    <name type="common">Clostridium thermosaccharolyticum</name>
    <dbReference type="NCBI Taxonomy" id="580327"/>
    <lineage>
        <taxon>Bacteria</taxon>
        <taxon>Bacillati</taxon>
        <taxon>Bacillota</taxon>
        <taxon>Clostridia</taxon>
        <taxon>Thermoanaerobacterales</taxon>
        <taxon>Thermoanaerobacteraceae</taxon>
        <taxon>Thermoanaerobacterium</taxon>
    </lineage>
</organism>
<comment type="similarity">
    <text evidence="1 7">Belongs to the sigma-70 factor family.</text>
</comment>
<dbReference type="PROSITE" id="PS00715">
    <property type="entry name" value="SIGMA70_1"/>
    <property type="match status" value="1"/>
</dbReference>
<dbReference type="EMBL" id="CP002171">
    <property type="protein sequence ID" value="ADL68787.1"/>
    <property type="molecule type" value="Genomic_DNA"/>
</dbReference>
<evidence type="ECO:0000256" key="6">
    <source>
        <dbReference type="ARBA" id="ARBA00023163"/>
    </source>
</evidence>
<evidence type="ECO:0000256" key="7">
    <source>
        <dbReference type="RuleBase" id="RU362124"/>
    </source>
</evidence>
<dbReference type="eggNOG" id="COG1191">
    <property type="taxonomic scope" value="Bacteria"/>
</dbReference>
<dbReference type="AlphaFoldDB" id="D9TQ86"/>
<dbReference type="InterPro" id="IPR036388">
    <property type="entry name" value="WH-like_DNA-bd_sf"/>
</dbReference>
<dbReference type="Pfam" id="PF04545">
    <property type="entry name" value="Sigma70_r4"/>
    <property type="match status" value="1"/>
</dbReference>